<dbReference type="GO" id="GO:0016787">
    <property type="term" value="F:hydrolase activity"/>
    <property type="evidence" value="ECO:0007669"/>
    <property type="project" value="UniProtKB-KW"/>
</dbReference>
<comment type="caution">
    <text evidence="2">The sequence shown here is derived from an EMBL/GenBank/DDBJ whole genome shotgun (WGS) entry which is preliminary data.</text>
</comment>
<feature type="chain" id="PRO_5047382613" evidence="1">
    <location>
        <begin position="33"/>
        <end position="87"/>
    </location>
</feature>
<sequence length="87" mass="8904">MKHPLRTLVASTAAAACLGVGAVALGGPSAAAATTPAHPFPQHATYKAGVLPSASQSTRDAAVRSAYSRWKSTYLVHGCASNEYYVS</sequence>
<proteinExistence type="predicted"/>
<keyword evidence="2" id="KW-0378">Hydrolase</keyword>
<dbReference type="Proteomes" id="UP001596174">
    <property type="component" value="Unassembled WGS sequence"/>
</dbReference>
<dbReference type="EMBL" id="JBHSQJ010000009">
    <property type="protein sequence ID" value="MFC5906147.1"/>
    <property type="molecule type" value="Genomic_DNA"/>
</dbReference>
<keyword evidence="3" id="KW-1185">Reference proteome</keyword>
<keyword evidence="1" id="KW-0732">Signal</keyword>
<accession>A0ABW1FW85</accession>
<evidence type="ECO:0000313" key="2">
    <source>
        <dbReference type="EMBL" id="MFC5906147.1"/>
    </source>
</evidence>
<name>A0ABW1FW85_9ACTN</name>
<reference evidence="3" key="1">
    <citation type="journal article" date="2019" name="Int. J. Syst. Evol. Microbiol.">
        <title>The Global Catalogue of Microorganisms (GCM) 10K type strain sequencing project: providing services to taxonomists for standard genome sequencing and annotation.</title>
        <authorList>
            <consortium name="The Broad Institute Genomics Platform"/>
            <consortium name="The Broad Institute Genome Sequencing Center for Infectious Disease"/>
            <person name="Wu L."/>
            <person name="Ma J."/>
        </authorList>
    </citation>
    <scope>NUCLEOTIDE SEQUENCE [LARGE SCALE GENOMIC DNA]</scope>
    <source>
        <strain evidence="3">JCM 4816</strain>
    </source>
</reference>
<feature type="non-terminal residue" evidence="2">
    <location>
        <position position="87"/>
    </location>
</feature>
<evidence type="ECO:0000313" key="3">
    <source>
        <dbReference type="Proteomes" id="UP001596174"/>
    </source>
</evidence>
<gene>
    <name evidence="2" type="ORF">ACFP3V_02775</name>
</gene>
<feature type="signal peptide" evidence="1">
    <location>
        <begin position="1"/>
        <end position="32"/>
    </location>
</feature>
<dbReference type="PROSITE" id="PS51257">
    <property type="entry name" value="PROKAR_LIPOPROTEIN"/>
    <property type="match status" value="1"/>
</dbReference>
<evidence type="ECO:0000256" key="1">
    <source>
        <dbReference type="SAM" id="SignalP"/>
    </source>
</evidence>
<organism evidence="2 3">
    <name type="scientific">Streptacidiphilus monticola</name>
    <dbReference type="NCBI Taxonomy" id="2161674"/>
    <lineage>
        <taxon>Bacteria</taxon>
        <taxon>Bacillati</taxon>
        <taxon>Actinomycetota</taxon>
        <taxon>Actinomycetes</taxon>
        <taxon>Kitasatosporales</taxon>
        <taxon>Streptomycetaceae</taxon>
        <taxon>Streptacidiphilus</taxon>
    </lineage>
</organism>
<protein>
    <submittedName>
        <fullName evidence="2">Glycoside hydrolase</fullName>
    </submittedName>
</protein>